<evidence type="ECO:0000313" key="1">
    <source>
        <dbReference type="EMBL" id="NYJ03508.1"/>
    </source>
</evidence>
<protein>
    <submittedName>
        <fullName evidence="1">Uncharacterized protein</fullName>
    </submittedName>
</protein>
<dbReference type="AlphaFoldDB" id="A0A853CAQ9"/>
<reference evidence="1 2" key="1">
    <citation type="submission" date="2020-07" db="EMBL/GenBank/DDBJ databases">
        <title>Sequencing the genomes of 1000 actinobacteria strains.</title>
        <authorList>
            <person name="Klenk H.-P."/>
        </authorList>
    </citation>
    <scope>NUCLEOTIDE SEQUENCE [LARGE SCALE GENOMIC DNA]</scope>
    <source>
        <strain evidence="1 2">DSM 103833</strain>
    </source>
</reference>
<dbReference type="EMBL" id="JACCFP010000001">
    <property type="protein sequence ID" value="NYJ03508.1"/>
    <property type="molecule type" value="Genomic_DNA"/>
</dbReference>
<dbReference type="Proteomes" id="UP000530424">
    <property type="component" value="Unassembled WGS sequence"/>
</dbReference>
<dbReference type="RefSeq" id="WP_179669801.1">
    <property type="nucleotide sequence ID" value="NZ_JACCFP010000001.1"/>
</dbReference>
<comment type="caution">
    <text evidence="1">The sequence shown here is derived from an EMBL/GenBank/DDBJ whole genome shotgun (WGS) entry which is preliminary data.</text>
</comment>
<keyword evidence="2" id="KW-1185">Reference proteome</keyword>
<organism evidence="1 2">
    <name type="scientific">Nocardioides thalensis</name>
    <dbReference type="NCBI Taxonomy" id="1914755"/>
    <lineage>
        <taxon>Bacteria</taxon>
        <taxon>Bacillati</taxon>
        <taxon>Actinomycetota</taxon>
        <taxon>Actinomycetes</taxon>
        <taxon>Propionibacteriales</taxon>
        <taxon>Nocardioidaceae</taxon>
        <taxon>Nocardioides</taxon>
    </lineage>
</organism>
<evidence type="ECO:0000313" key="2">
    <source>
        <dbReference type="Proteomes" id="UP000530424"/>
    </source>
</evidence>
<sequence>MTEAVRARVIPAREAEQPLEHLDEAIQVAAAAEDEAFQSVEPVDIAPGRPISYEEFGAAYVRRVLHKDRVLKMVNEVLGPELVLGPIGAGPGRSFASVSVVASFRPTKGEEVPGDLLTYRVFLPMAIVFDLDMKIDRHRFNADVVLPLLMRIHTEAPLRIRIDIELPEEDEIVLTLQTPTRRGAVLQKLTGLEGELRRFLLKVVRTELAKDYVAKATHLDMERLIDTTWGALSANFLPRAPEDRRA</sequence>
<accession>A0A853CAQ9</accession>
<gene>
    <name evidence="1" type="ORF">HNR19_004206</name>
</gene>
<name>A0A853CAQ9_9ACTN</name>
<proteinExistence type="predicted"/>